<dbReference type="Proteomes" id="UP000053958">
    <property type="component" value="Unassembled WGS sequence"/>
</dbReference>
<dbReference type="PANTHER" id="PTHR38695">
    <property type="entry name" value="AMINO ACID PERMEASE_ SLC12A DOMAIN-CONTAINING PROTEIN"/>
    <property type="match status" value="1"/>
</dbReference>
<feature type="compositionally biased region" description="Basic and acidic residues" evidence="1">
    <location>
        <begin position="92"/>
        <end position="110"/>
    </location>
</feature>
<organism evidence="4 5">
    <name type="scientific">Rasamsonia emersonii (strain ATCC 16479 / CBS 393.64 / IMI 116815)</name>
    <dbReference type="NCBI Taxonomy" id="1408163"/>
    <lineage>
        <taxon>Eukaryota</taxon>
        <taxon>Fungi</taxon>
        <taxon>Dikarya</taxon>
        <taxon>Ascomycota</taxon>
        <taxon>Pezizomycotina</taxon>
        <taxon>Eurotiomycetes</taxon>
        <taxon>Eurotiomycetidae</taxon>
        <taxon>Eurotiales</taxon>
        <taxon>Trichocomaceae</taxon>
        <taxon>Rasamsonia</taxon>
    </lineage>
</organism>
<dbReference type="AlphaFoldDB" id="A0A0F4YHS0"/>
<keyword evidence="2" id="KW-0472">Membrane</keyword>
<feature type="region of interest" description="Disordered" evidence="1">
    <location>
        <begin position="90"/>
        <end position="124"/>
    </location>
</feature>
<dbReference type="EMBL" id="LASV01000562">
    <property type="protein sequence ID" value="KKA17759.1"/>
    <property type="molecule type" value="Genomic_DNA"/>
</dbReference>
<feature type="domain" description="Luciferase" evidence="3">
    <location>
        <begin position="183"/>
        <end position="259"/>
    </location>
</feature>
<proteinExistence type="predicted"/>
<keyword evidence="2" id="KW-1133">Transmembrane helix</keyword>
<comment type="caution">
    <text evidence="4">The sequence shown here is derived from an EMBL/GenBank/DDBJ whole genome shotgun (WGS) entry which is preliminary data.</text>
</comment>
<reference evidence="4 5" key="1">
    <citation type="submission" date="2015-04" db="EMBL/GenBank/DDBJ databases">
        <authorList>
            <person name="Heijne W.H."/>
            <person name="Fedorova N.D."/>
            <person name="Nierman W.C."/>
            <person name="Vollebregt A.W."/>
            <person name="Zhao Z."/>
            <person name="Wu L."/>
            <person name="Kumar M."/>
            <person name="Stam H."/>
            <person name="van den Berg M.A."/>
            <person name="Pel H.J."/>
        </authorList>
    </citation>
    <scope>NUCLEOTIDE SEQUENCE [LARGE SCALE GENOMIC DNA]</scope>
    <source>
        <strain evidence="4 5">CBS 393.64</strain>
    </source>
</reference>
<sequence length="277" mass="31678">MSSIANKIPFDWHKWFPTANRFKQLDLRLLLALSFGGVCLLGFLRAAWRDYRTYMAYGPSELPYSLRGWFISSALMRLLATDVFSTDLYESDPDKRSWLPQDSPKRERGPRPQLGPHPMPQRQLDQYSPVDVRLRLAEAFSQLVADHPNLLQFKPSLHEGHTTQSIFIADDVAASPIAQEMFGEVSHIHAIGDHTVHAVLAPQDCKKVIEMGWGQRHPLDGVEMTRHIFGWTLPKEYILLYAPRTDEELQTVMEIVKASAGYMTNSQFDVKQPMRDS</sequence>
<keyword evidence="5" id="KW-1185">Reference proteome</keyword>
<name>A0A0F4YHS0_RASE3</name>
<evidence type="ECO:0000313" key="4">
    <source>
        <dbReference type="EMBL" id="KKA17759.1"/>
    </source>
</evidence>
<dbReference type="GeneID" id="25320557"/>
<keyword evidence="2" id="KW-0812">Transmembrane</keyword>
<gene>
    <name evidence="4" type="ORF">T310_8297</name>
</gene>
<dbReference type="InterPro" id="IPR040841">
    <property type="entry name" value="Luciferase_dom"/>
</dbReference>
<feature type="transmembrane region" description="Helical" evidence="2">
    <location>
        <begin position="29"/>
        <end position="48"/>
    </location>
</feature>
<dbReference type="PANTHER" id="PTHR38695:SF1">
    <property type="entry name" value="AMINO ACID PERMEASE_ SLC12A DOMAIN-CONTAINING PROTEIN"/>
    <property type="match status" value="1"/>
</dbReference>
<dbReference type="STRING" id="1408163.A0A0F4YHS0"/>
<dbReference type="RefSeq" id="XP_013324371.1">
    <property type="nucleotide sequence ID" value="XM_013468917.1"/>
</dbReference>
<evidence type="ECO:0000259" key="3">
    <source>
        <dbReference type="Pfam" id="PF17648"/>
    </source>
</evidence>
<dbReference type="Pfam" id="PF17648">
    <property type="entry name" value="Luciferase"/>
    <property type="match status" value="1"/>
</dbReference>
<evidence type="ECO:0000313" key="5">
    <source>
        <dbReference type="Proteomes" id="UP000053958"/>
    </source>
</evidence>
<accession>A0A0F4YHS0</accession>
<protein>
    <recommendedName>
        <fullName evidence="3">Luciferase domain-containing protein</fullName>
    </recommendedName>
</protein>
<dbReference type="OrthoDB" id="5358398at2759"/>
<evidence type="ECO:0000256" key="2">
    <source>
        <dbReference type="SAM" id="Phobius"/>
    </source>
</evidence>
<evidence type="ECO:0000256" key="1">
    <source>
        <dbReference type="SAM" id="MobiDB-lite"/>
    </source>
</evidence>
<dbReference type="InterPro" id="IPR048273">
    <property type="entry name" value="Luciferase"/>
</dbReference>